<keyword evidence="3" id="KW-0677">Repeat</keyword>
<dbReference type="EMBL" id="LSMT01001937">
    <property type="protein sequence ID" value="PFX11750.1"/>
    <property type="molecule type" value="Genomic_DNA"/>
</dbReference>
<dbReference type="Pfam" id="PF02010">
    <property type="entry name" value="REJ"/>
    <property type="match status" value="1"/>
</dbReference>
<evidence type="ECO:0000256" key="1">
    <source>
        <dbReference type="ARBA" id="ARBA00004370"/>
    </source>
</evidence>
<keyword evidence="5" id="KW-0472">Membrane</keyword>
<gene>
    <name evidence="7" type="primary">REJ</name>
    <name evidence="7" type="ORF">AWC38_SpisGene24414</name>
</gene>
<feature type="domain" description="PKD/REJ-like" evidence="6">
    <location>
        <begin position="40"/>
        <end position="366"/>
    </location>
</feature>
<dbReference type="PANTHER" id="PTHR46730:SF1">
    <property type="entry name" value="PLAT DOMAIN-CONTAINING PROTEIN"/>
    <property type="match status" value="1"/>
</dbReference>
<keyword evidence="7" id="KW-0675">Receptor</keyword>
<dbReference type="GO" id="GO:0006816">
    <property type="term" value="P:calcium ion transport"/>
    <property type="evidence" value="ECO:0007669"/>
    <property type="project" value="TreeGrafter"/>
</dbReference>
<name>A0A2B4R5H3_STYPI</name>
<feature type="non-terminal residue" evidence="7">
    <location>
        <position position="624"/>
    </location>
</feature>
<dbReference type="GO" id="GO:0005886">
    <property type="term" value="C:plasma membrane"/>
    <property type="evidence" value="ECO:0007669"/>
    <property type="project" value="TreeGrafter"/>
</dbReference>
<keyword evidence="2" id="KW-0812">Transmembrane</keyword>
<organism evidence="7 8">
    <name type="scientific">Stylophora pistillata</name>
    <name type="common">Smooth cauliflower coral</name>
    <dbReference type="NCBI Taxonomy" id="50429"/>
    <lineage>
        <taxon>Eukaryota</taxon>
        <taxon>Metazoa</taxon>
        <taxon>Cnidaria</taxon>
        <taxon>Anthozoa</taxon>
        <taxon>Hexacorallia</taxon>
        <taxon>Scleractinia</taxon>
        <taxon>Astrocoeniina</taxon>
        <taxon>Pocilloporidae</taxon>
        <taxon>Stylophora</taxon>
    </lineage>
</organism>
<evidence type="ECO:0000313" key="8">
    <source>
        <dbReference type="Proteomes" id="UP000225706"/>
    </source>
</evidence>
<comment type="caution">
    <text evidence="7">The sequence shown here is derived from an EMBL/GenBank/DDBJ whole genome shotgun (WGS) entry which is preliminary data.</text>
</comment>
<evidence type="ECO:0000256" key="4">
    <source>
        <dbReference type="ARBA" id="ARBA00022989"/>
    </source>
</evidence>
<dbReference type="PANTHER" id="PTHR46730">
    <property type="entry name" value="POLYCYSTIN-1"/>
    <property type="match status" value="1"/>
</dbReference>
<sequence length="624" mass="71097">MRTNLTFNPRRICGYCNTPYSIFISYTALLNGKKIEAFSILKVVLPELSAVIKGRQETSKGELGEVVLDASQSHDPDGLAHGVLHFNWFCGQKKDDMSLKEGCSYGKMTQNGTILVVNVAGLKSKQSYYFRVLISKGNRRKIATHVLKVNPAVNFTFRCIANCGDKVVQSKPLKLNPKCEGKLCNLTRNITWFVYILHTTNHSRRWKNIPSFTRSTPRELRMFCLKAFHLWNSSDETREPRIKINATIEIQVKHDLILEGHEKEFIMNSFPMRNEVGCTVTPNDGFAVETLFNITCVGWGDEDQPLRYEYRYNTKAGIVINYPKAINNTLSTYFPGGDRAKDFELLVDVRVTDKLGNMATSQIKVKGREIALKALKIVWKLRRFLMVSESAVEPVVVNTRYLSMVLFARNKLNATVKIDETNFKLPIYEETLYAEGVNGTNLTCKVVLFKINPYTWHISAARVKSWVIDVVLQPEKGNNLSLSNLKKPLQLYIPQNSNNGSNSDILSKTVHYFVKPSYEMNDSKLIQYHEINIPHERNVVHINLRPVTSSPVSLRVYVSFYDYPTPGMHTFSVAIPCKFGEPKCSNDNYTFSFNASDTGHTGIHYIGIHYYVNSTYGDMPFHKR</sequence>
<evidence type="ECO:0000259" key="6">
    <source>
        <dbReference type="Pfam" id="PF02010"/>
    </source>
</evidence>
<dbReference type="InterPro" id="IPR002859">
    <property type="entry name" value="PKD/REJ-like"/>
</dbReference>
<protein>
    <submittedName>
        <fullName evidence="7">Sperm receptor for egg jelly</fullName>
    </submittedName>
</protein>
<dbReference type="OrthoDB" id="2121937at2759"/>
<proteinExistence type="predicted"/>
<evidence type="ECO:0000313" key="7">
    <source>
        <dbReference type="EMBL" id="PFX11750.1"/>
    </source>
</evidence>
<keyword evidence="4" id="KW-1133">Transmembrane helix</keyword>
<dbReference type="AlphaFoldDB" id="A0A2B4R5H3"/>
<evidence type="ECO:0000256" key="3">
    <source>
        <dbReference type="ARBA" id="ARBA00022737"/>
    </source>
</evidence>
<accession>A0A2B4R5H3</accession>
<reference evidence="8" key="1">
    <citation type="journal article" date="2017" name="bioRxiv">
        <title>Comparative analysis of the genomes of Stylophora pistillata and Acropora digitifera provides evidence for extensive differences between species of corals.</title>
        <authorList>
            <person name="Voolstra C.R."/>
            <person name="Li Y."/>
            <person name="Liew Y.J."/>
            <person name="Baumgarten S."/>
            <person name="Zoccola D."/>
            <person name="Flot J.-F."/>
            <person name="Tambutte S."/>
            <person name="Allemand D."/>
            <person name="Aranda M."/>
        </authorList>
    </citation>
    <scope>NUCLEOTIDE SEQUENCE [LARGE SCALE GENOMIC DNA]</scope>
</reference>
<evidence type="ECO:0000256" key="2">
    <source>
        <dbReference type="ARBA" id="ARBA00022692"/>
    </source>
</evidence>
<dbReference type="GO" id="GO:0005261">
    <property type="term" value="F:monoatomic cation channel activity"/>
    <property type="evidence" value="ECO:0007669"/>
    <property type="project" value="TreeGrafter"/>
</dbReference>
<evidence type="ECO:0000256" key="5">
    <source>
        <dbReference type="ARBA" id="ARBA00023136"/>
    </source>
</evidence>
<keyword evidence="8" id="KW-1185">Reference proteome</keyword>
<comment type="subcellular location">
    <subcellularLocation>
        <location evidence="1">Membrane</location>
    </subcellularLocation>
</comment>
<dbReference type="Proteomes" id="UP000225706">
    <property type="component" value="Unassembled WGS sequence"/>
</dbReference>